<evidence type="ECO:0000259" key="16">
    <source>
        <dbReference type="SMART" id="SM00904"/>
    </source>
</evidence>
<evidence type="ECO:0000256" key="9">
    <source>
        <dbReference type="ARBA" id="ARBA00022777"/>
    </source>
</evidence>
<evidence type="ECO:0000256" key="13">
    <source>
        <dbReference type="ARBA" id="ARBA00047880"/>
    </source>
</evidence>
<keyword evidence="7 15" id="KW-0548">Nucleotidyltransferase</keyword>
<keyword evidence="12" id="KW-0511">Multifunctional enzyme</keyword>
<dbReference type="Pfam" id="PF06574">
    <property type="entry name" value="FAD_syn"/>
    <property type="match status" value="1"/>
</dbReference>
<evidence type="ECO:0000256" key="1">
    <source>
        <dbReference type="ARBA" id="ARBA00002121"/>
    </source>
</evidence>
<dbReference type="NCBIfam" id="NF004163">
    <property type="entry name" value="PRK05627.1-6"/>
    <property type="match status" value="1"/>
</dbReference>
<comment type="function">
    <text evidence="1">Catalyzes the phosphorylation of riboflavin to FMN followed by the adenylation of FMN to FAD.</text>
</comment>
<comment type="pathway">
    <text evidence="3 15">Cofactor biosynthesis; FMN biosynthesis; FMN from riboflavin (ATP route): step 1/1.</text>
</comment>
<feature type="domain" description="Riboflavin kinase" evidence="16">
    <location>
        <begin position="185"/>
        <end position="309"/>
    </location>
</feature>
<comment type="pathway">
    <text evidence="2 15">Cofactor biosynthesis; FAD biosynthesis; FAD from FMN: step 1/1.</text>
</comment>
<dbReference type="FunFam" id="3.40.50.620:FF:000021">
    <property type="entry name" value="Riboflavin biosynthesis protein"/>
    <property type="match status" value="1"/>
</dbReference>
<keyword evidence="6 15" id="KW-0808">Transferase</keyword>
<dbReference type="Proteomes" id="UP000189670">
    <property type="component" value="Unassembled WGS sequence"/>
</dbReference>
<evidence type="ECO:0000256" key="4">
    <source>
        <dbReference type="ARBA" id="ARBA00022630"/>
    </source>
</evidence>
<sequence length="316" mass="35845">MQRIEGIENIHTPLTRAVLTIGNFDGVHLGHQRLFERVIETAKQINGTPIAITFEPHPMKVLQPDGCPFPLITLYDQKMELLSQVGLDVLIVVQFNHEFAQISAHQFVQDILVNRIGLRSIIIGNDYCFGKKREGNIQLLQQYGDKLGFEVQIVPWVDHQSQTRISSTAIRTAVASGNLDQAQKMLGRYYQVRGTVQHGRHRGGHLVGFPTANIKLVDELKPLNGVYAVDVQLQDKHHQGVANIGYSPTFDDYQYTLEIHLLDFSGDLYDKTIRVNFIERLRGEKKFESIDALSAQINQDIHNARKIFETLQVLSQ</sequence>
<accession>A0A1V1P231</accession>
<dbReference type="EMBL" id="ATBP01000827">
    <property type="protein sequence ID" value="ETR68805.1"/>
    <property type="molecule type" value="Genomic_DNA"/>
</dbReference>
<dbReference type="EC" id="2.7.7.2" evidence="15"/>
<dbReference type="PANTHER" id="PTHR22749:SF6">
    <property type="entry name" value="RIBOFLAVIN KINASE"/>
    <property type="match status" value="1"/>
</dbReference>
<evidence type="ECO:0000256" key="12">
    <source>
        <dbReference type="ARBA" id="ARBA00023268"/>
    </source>
</evidence>
<comment type="catalytic activity">
    <reaction evidence="13 15">
        <text>riboflavin + ATP = FMN + ADP + H(+)</text>
        <dbReference type="Rhea" id="RHEA:14357"/>
        <dbReference type="ChEBI" id="CHEBI:15378"/>
        <dbReference type="ChEBI" id="CHEBI:30616"/>
        <dbReference type="ChEBI" id="CHEBI:57986"/>
        <dbReference type="ChEBI" id="CHEBI:58210"/>
        <dbReference type="ChEBI" id="CHEBI:456216"/>
        <dbReference type="EC" id="2.7.1.26"/>
    </reaction>
</comment>
<evidence type="ECO:0000256" key="14">
    <source>
        <dbReference type="ARBA" id="ARBA00049494"/>
    </source>
</evidence>
<reference evidence="18" key="1">
    <citation type="submission" date="2012-11" db="EMBL/GenBank/DDBJ databases">
        <authorList>
            <person name="Lucero-Rivera Y.E."/>
            <person name="Tovar-Ramirez D."/>
        </authorList>
    </citation>
    <scope>NUCLEOTIDE SEQUENCE [LARGE SCALE GENOMIC DNA]</scope>
    <source>
        <strain evidence="18">Araruama</strain>
    </source>
</reference>
<evidence type="ECO:0000256" key="2">
    <source>
        <dbReference type="ARBA" id="ARBA00004726"/>
    </source>
</evidence>
<dbReference type="CDD" id="cd02064">
    <property type="entry name" value="FAD_synthetase_N"/>
    <property type="match status" value="1"/>
</dbReference>
<evidence type="ECO:0000256" key="5">
    <source>
        <dbReference type="ARBA" id="ARBA00022643"/>
    </source>
</evidence>
<dbReference type="GO" id="GO:0003919">
    <property type="term" value="F:FMN adenylyltransferase activity"/>
    <property type="evidence" value="ECO:0007669"/>
    <property type="project" value="UniProtKB-UniRule"/>
</dbReference>
<keyword evidence="9 15" id="KW-0418">Kinase</keyword>
<dbReference type="GO" id="GO:0009231">
    <property type="term" value="P:riboflavin biosynthetic process"/>
    <property type="evidence" value="ECO:0007669"/>
    <property type="project" value="InterPro"/>
</dbReference>
<dbReference type="NCBIfam" id="TIGR00083">
    <property type="entry name" value="ribF"/>
    <property type="match status" value="1"/>
</dbReference>
<dbReference type="UniPathway" id="UPA00277">
    <property type="reaction ID" value="UER00407"/>
</dbReference>
<evidence type="ECO:0000313" key="18">
    <source>
        <dbReference type="Proteomes" id="UP000189670"/>
    </source>
</evidence>
<dbReference type="InterPro" id="IPR002606">
    <property type="entry name" value="Riboflavin_kinase_bac"/>
</dbReference>
<evidence type="ECO:0000256" key="8">
    <source>
        <dbReference type="ARBA" id="ARBA00022741"/>
    </source>
</evidence>
<dbReference type="NCBIfam" id="NF004160">
    <property type="entry name" value="PRK05627.1-3"/>
    <property type="match status" value="1"/>
</dbReference>
<dbReference type="FunFam" id="2.40.30.30:FF:000003">
    <property type="entry name" value="Riboflavin biosynthesis protein"/>
    <property type="match status" value="1"/>
</dbReference>
<dbReference type="Gene3D" id="3.40.50.620">
    <property type="entry name" value="HUPs"/>
    <property type="match status" value="1"/>
</dbReference>
<evidence type="ECO:0000256" key="11">
    <source>
        <dbReference type="ARBA" id="ARBA00022840"/>
    </source>
</evidence>
<dbReference type="SMART" id="SM00904">
    <property type="entry name" value="Flavokinase"/>
    <property type="match status" value="1"/>
</dbReference>
<keyword evidence="11 15" id="KW-0067">ATP-binding</keyword>
<dbReference type="SUPFAM" id="SSF82114">
    <property type="entry name" value="Riboflavin kinase-like"/>
    <property type="match status" value="1"/>
</dbReference>
<evidence type="ECO:0000256" key="6">
    <source>
        <dbReference type="ARBA" id="ARBA00022679"/>
    </source>
</evidence>
<proteinExistence type="inferred from homology"/>
<dbReference type="Gene3D" id="2.40.30.30">
    <property type="entry name" value="Riboflavin kinase-like"/>
    <property type="match status" value="1"/>
</dbReference>
<dbReference type="InterPro" id="IPR015865">
    <property type="entry name" value="Riboflavin_kinase_bac/euk"/>
</dbReference>
<organism evidence="17 18">
    <name type="scientific">Candidatus Magnetoglobus multicellularis str. Araruama</name>
    <dbReference type="NCBI Taxonomy" id="890399"/>
    <lineage>
        <taxon>Bacteria</taxon>
        <taxon>Pseudomonadati</taxon>
        <taxon>Thermodesulfobacteriota</taxon>
        <taxon>Desulfobacteria</taxon>
        <taxon>Desulfobacterales</taxon>
        <taxon>Desulfobacteraceae</taxon>
        <taxon>Candidatus Magnetoglobus</taxon>
    </lineage>
</organism>
<evidence type="ECO:0000256" key="3">
    <source>
        <dbReference type="ARBA" id="ARBA00005201"/>
    </source>
</evidence>
<evidence type="ECO:0000256" key="10">
    <source>
        <dbReference type="ARBA" id="ARBA00022827"/>
    </source>
</evidence>
<comment type="similarity">
    <text evidence="15">Belongs to the ribF family.</text>
</comment>
<dbReference type="InterPro" id="IPR023468">
    <property type="entry name" value="Riboflavin_kinase"/>
</dbReference>
<dbReference type="SUPFAM" id="SSF52374">
    <property type="entry name" value="Nucleotidylyl transferase"/>
    <property type="match status" value="1"/>
</dbReference>
<dbReference type="EC" id="2.7.1.26" evidence="15"/>
<name>A0A1V1P231_9BACT</name>
<dbReference type="GO" id="GO:0008531">
    <property type="term" value="F:riboflavin kinase activity"/>
    <property type="evidence" value="ECO:0007669"/>
    <property type="project" value="UniProtKB-UniRule"/>
</dbReference>
<keyword evidence="4 15" id="KW-0285">Flavoprotein</keyword>
<dbReference type="InterPro" id="IPR014729">
    <property type="entry name" value="Rossmann-like_a/b/a_fold"/>
</dbReference>
<dbReference type="PANTHER" id="PTHR22749">
    <property type="entry name" value="RIBOFLAVIN KINASE/FMN ADENYLYLTRANSFERASE"/>
    <property type="match status" value="1"/>
</dbReference>
<dbReference type="AlphaFoldDB" id="A0A1V1P231"/>
<comment type="caution">
    <text evidence="17">The sequence shown here is derived from an EMBL/GenBank/DDBJ whole genome shotgun (WGS) entry which is preliminary data.</text>
</comment>
<dbReference type="InterPro" id="IPR023465">
    <property type="entry name" value="Riboflavin_kinase_dom_sf"/>
</dbReference>
<dbReference type="UniPathway" id="UPA00276">
    <property type="reaction ID" value="UER00406"/>
</dbReference>
<keyword evidence="5 15" id="KW-0288">FMN</keyword>
<dbReference type="GO" id="GO:0005524">
    <property type="term" value="F:ATP binding"/>
    <property type="evidence" value="ECO:0007669"/>
    <property type="project" value="UniProtKB-UniRule"/>
</dbReference>
<keyword evidence="10 15" id="KW-0274">FAD</keyword>
<dbReference type="NCBIfam" id="NF004159">
    <property type="entry name" value="PRK05627.1-2"/>
    <property type="match status" value="1"/>
</dbReference>
<keyword evidence="8 15" id="KW-0547">Nucleotide-binding</keyword>
<dbReference type="GO" id="GO:0006747">
    <property type="term" value="P:FAD biosynthetic process"/>
    <property type="evidence" value="ECO:0007669"/>
    <property type="project" value="UniProtKB-UniRule"/>
</dbReference>
<protein>
    <recommendedName>
        <fullName evidence="15">Riboflavin biosynthesis protein</fullName>
    </recommendedName>
    <domain>
        <recommendedName>
            <fullName evidence="15">Riboflavin kinase</fullName>
            <ecNumber evidence="15">2.7.1.26</ecNumber>
        </recommendedName>
        <alternativeName>
            <fullName evidence="15">Flavokinase</fullName>
        </alternativeName>
    </domain>
    <domain>
        <recommendedName>
            <fullName evidence="15">FMN adenylyltransferase</fullName>
            <ecNumber evidence="15">2.7.7.2</ecNumber>
        </recommendedName>
        <alternativeName>
            <fullName evidence="15">FAD pyrophosphorylase</fullName>
        </alternativeName>
        <alternativeName>
            <fullName evidence="15">FAD synthase</fullName>
        </alternativeName>
    </domain>
</protein>
<dbReference type="NCBIfam" id="NF004162">
    <property type="entry name" value="PRK05627.1-5"/>
    <property type="match status" value="1"/>
</dbReference>
<dbReference type="InterPro" id="IPR015864">
    <property type="entry name" value="FAD_synthase"/>
</dbReference>
<evidence type="ECO:0000256" key="7">
    <source>
        <dbReference type="ARBA" id="ARBA00022695"/>
    </source>
</evidence>
<gene>
    <name evidence="17" type="ORF">OMM_04343</name>
</gene>
<evidence type="ECO:0000313" key="17">
    <source>
        <dbReference type="EMBL" id="ETR68805.1"/>
    </source>
</evidence>
<dbReference type="PIRSF" id="PIRSF004491">
    <property type="entry name" value="FAD_Synth"/>
    <property type="match status" value="1"/>
</dbReference>
<evidence type="ECO:0000256" key="15">
    <source>
        <dbReference type="PIRNR" id="PIRNR004491"/>
    </source>
</evidence>
<dbReference type="Pfam" id="PF01687">
    <property type="entry name" value="Flavokinase"/>
    <property type="match status" value="1"/>
</dbReference>
<dbReference type="GO" id="GO:0009398">
    <property type="term" value="P:FMN biosynthetic process"/>
    <property type="evidence" value="ECO:0007669"/>
    <property type="project" value="UniProtKB-UniRule"/>
</dbReference>
<comment type="catalytic activity">
    <reaction evidence="14 15">
        <text>FMN + ATP + H(+) = FAD + diphosphate</text>
        <dbReference type="Rhea" id="RHEA:17237"/>
        <dbReference type="ChEBI" id="CHEBI:15378"/>
        <dbReference type="ChEBI" id="CHEBI:30616"/>
        <dbReference type="ChEBI" id="CHEBI:33019"/>
        <dbReference type="ChEBI" id="CHEBI:57692"/>
        <dbReference type="ChEBI" id="CHEBI:58210"/>
        <dbReference type="EC" id="2.7.7.2"/>
    </reaction>
</comment>